<dbReference type="PANTHER" id="PTHR11136:SF0">
    <property type="entry name" value="DIHYDROFOLATE SYNTHETASE-RELATED"/>
    <property type="match status" value="1"/>
</dbReference>
<dbReference type="PIRSF" id="PIRSF001563">
    <property type="entry name" value="Folylpolyglu_synth"/>
    <property type="match status" value="1"/>
</dbReference>
<protein>
    <recommendedName>
        <fullName evidence="3">tetrahydrofolate synthase</fullName>
        <ecNumber evidence="3">6.3.2.17</ecNumber>
    </recommendedName>
</protein>
<sequence length="444" mass="46592">MNAQKEGDMGAPVRLPGEYQGRPGEVLARLHQLYPKLIDLSLGRLEILLAKLGNPERHLPPVIHVAGTNGKGSTCANLRAIAEAAGLRVHVMTSPHLVSITERFRLAGKLVNEDTLVEAFEEVERINDGAPITVFEVLTAAGFLLFSRVPADLVILEVGLGGRLDATNVVPKPVACAITTISVDHQAFLGETLDIIAGEKAGIIKPGVPVVVAPQAPEALESIRLRAEALGAPMWVLGREVQVGIEADGLHYSDPQGALDLPSPGLKGPHQGTNSALAIAALRVSGLDIPVSAYGGIARTDWPARLQRLHGALAERLPARWELYLDGGHNPGAGEVLGAVMDGWSDRPVHVIAGVKQSKDVSGFLQPLIGRAASLQVVAEEEQHLATPVEELIAASGGVAIAGPTIIEALDRLAAQNSVPARVLICGSLYLAGVALAQDGWVPV</sequence>
<dbReference type="SUPFAM" id="SSF53623">
    <property type="entry name" value="MurD-like peptide ligases, catalytic domain"/>
    <property type="match status" value="1"/>
</dbReference>
<dbReference type="EC" id="6.3.2.17" evidence="3"/>
<keyword evidence="4 10" id="KW-0436">Ligase</keyword>
<accession>A0A9Q2FMS4</accession>
<dbReference type="PROSITE" id="PS01012">
    <property type="entry name" value="FOLYLPOLYGLU_SYNT_2"/>
    <property type="match status" value="1"/>
</dbReference>
<comment type="similarity">
    <text evidence="2 10">Belongs to the folylpolyglutamate synthase family.</text>
</comment>
<dbReference type="SUPFAM" id="SSF53244">
    <property type="entry name" value="MurD-like peptide ligases, peptide-binding domain"/>
    <property type="match status" value="1"/>
</dbReference>
<proteinExistence type="inferred from homology"/>
<dbReference type="GO" id="GO:0005737">
    <property type="term" value="C:cytoplasm"/>
    <property type="evidence" value="ECO:0007669"/>
    <property type="project" value="TreeGrafter"/>
</dbReference>
<keyword evidence="5" id="KW-0479">Metal-binding</keyword>
<dbReference type="RefSeq" id="WP_082905316.1">
    <property type="nucleotide sequence ID" value="NZ_JBDNPN010000035.1"/>
</dbReference>
<evidence type="ECO:0000256" key="2">
    <source>
        <dbReference type="ARBA" id="ARBA00008276"/>
    </source>
</evidence>
<dbReference type="FunFam" id="3.40.1190.10:FF:000011">
    <property type="entry name" value="Folylpolyglutamate synthase/dihydrofolate synthase"/>
    <property type="match status" value="1"/>
</dbReference>
<organism evidence="11 12">
    <name type="scientific">Gluconobacter japonicus</name>
    <dbReference type="NCBI Taxonomy" id="376620"/>
    <lineage>
        <taxon>Bacteria</taxon>
        <taxon>Pseudomonadati</taxon>
        <taxon>Pseudomonadota</taxon>
        <taxon>Alphaproteobacteria</taxon>
        <taxon>Acetobacterales</taxon>
        <taxon>Acetobacteraceae</taxon>
        <taxon>Gluconobacter</taxon>
    </lineage>
</organism>
<evidence type="ECO:0000256" key="10">
    <source>
        <dbReference type="PIRNR" id="PIRNR001563"/>
    </source>
</evidence>
<comment type="caution">
    <text evidence="11">The sequence shown here is derived from an EMBL/GenBank/DDBJ whole genome shotgun (WGS) entry which is preliminary data.</text>
</comment>
<keyword evidence="6 10" id="KW-0547">Nucleotide-binding</keyword>
<dbReference type="EMBL" id="JABCQN010000007">
    <property type="protein sequence ID" value="MBF0871763.1"/>
    <property type="molecule type" value="Genomic_DNA"/>
</dbReference>
<dbReference type="GO" id="GO:0046872">
    <property type="term" value="F:metal ion binding"/>
    <property type="evidence" value="ECO:0007669"/>
    <property type="project" value="UniProtKB-KW"/>
</dbReference>
<dbReference type="PANTHER" id="PTHR11136">
    <property type="entry name" value="FOLYLPOLYGLUTAMATE SYNTHASE-RELATED"/>
    <property type="match status" value="1"/>
</dbReference>
<dbReference type="Proteomes" id="UP000661006">
    <property type="component" value="Unassembled WGS sequence"/>
</dbReference>
<dbReference type="Gene3D" id="3.40.1190.10">
    <property type="entry name" value="Mur-like, catalytic domain"/>
    <property type="match status" value="1"/>
</dbReference>
<evidence type="ECO:0000313" key="12">
    <source>
        <dbReference type="Proteomes" id="UP000661006"/>
    </source>
</evidence>
<name>A0A9Q2FMS4_GLUJA</name>
<dbReference type="GO" id="GO:0005524">
    <property type="term" value="F:ATP binding"/>
    <property type="evidence" value="ECO:0007669"/>
    <property type="project" value="UniProtKB-KW"/>
</dbReference>
<evidence type="ECO:0000256" key="4">
    <source>
        <dbReference type="ARBA" id="ARBA00022598"/>
    </source>
</evidence>
<comment type="cofactor">
    <cofactor evidence="1">
        <name>Mg(2+)</name>
        <dbReference type="ChEBI" id="CHEBI:18420"/>
    </cofactor>
</comment>
<dbReference type="InterPro" id="IPR036565">
    <property type="entry name" value="Mur-like_cat_sf"/>
</dbReference>
<dbReference type="GO" id="GO:0008841">
    <property type="term" value="F:dihydrofolate synthase activity"/>
    <property type="evidence" value="ECO:0007669"/>
    <property type="project" value="TreeGrafter"/>
</dbReference>
<dbReference type="Gene3D" id="3.90.190.20">
    <property type="entry name" value="Mur ligase, C-terminal domain"/>
    <property type="match status" value="1"/>
</dbReference>
<evidence type="ECO:0000256" key="5">
    <source>
        <dbReference type="ARBA" id="ARBA00022723"/>
    </source>
</evidence>
<dbReference type="InterPro" id="IPR018109">
    <property type="entry name" value="Folylpolyglutamate_synth_CS"/>
</dbReference>
<evidence type="ECO:0000256" key="9">
    <source>
        <dbReference type="ARBA" id="ARBA00047493"/>
    </source>
</evidence>
<comment type="catalytic activity">
    <reaction evidence="9">
        <text>(6S)-5,6,7,8-tetrahydrofolyl-(gamma-L-Glu)(n) + L-glutamate + ATP = (6S)-5,6,7,8-tetrahydrofolyl-(gamma-L-Glu)(n+1) + ADP + phosphate + H(+)</text>
        <dbReference type="Rhea" id="RHEA:10580"/>
        <dbReference type="Rhea" id="RHEA-COMP:14738"/>
        <dbReference type="Rhea" id="RHEA-COMP:14740"/>
        <dbReference type="ChEBI" id="CHEBI:15378"/>
        <dbReference type="ChEBI" id="CHEBI:29985"/>
        <dbReference type="ChEBI" id="CHEBI:30616"/>
        <dbReference type="ChEBI" id="CHEBI:43474"/>
        <dbReference type="ChEBI" id="CHEBI:141005"/>
        <dbReference type="ChEBI" id="CHEBI:456216"/>
        <dbReference type="EC" id="6.3.2.17"/>
    </reaction>
</comment>
<gene>
    <name evidence="11" type="ORF">HKD32_13025</name>
</gene>
<reference evidence="11" key="2">
    <citation type="submission" date="2020-11" db="EMBL/GenBank/DDBJ databases">
        <title>Description of novel Gluconobacter species.</title>
        <authorList>
            <person name="Cleenwerck I."/>
            <person name="Cnockaert M."/>
            <person name="Borremans W."/>
            <person name="Wieme A.D."/>
            <person name="De Vuyst L."/>
            <person name="Vandamme P."/>
        </authorList>
    </citation>
    <scope>NUCLEOTIDE SEQUENCE</scope>
    <source>
        <strain evidence="11">R71697</strain>
    </source>
</reference>
<keyword evidence="8" id="KW-0460">Magnesium</keyword>
<evidence type="ECO:0000256" key="3">
    <source>
        <dbReference type="ARBA" id="ARBA00013025"/>
    </source>
</evidence>
<dbReference type="InterPro" id="IPR001645">
    <property type="entry name" value="Folylpolyglutamate_synth"/>
</dbReference>
<evidence type="ECO:0000256" key="8">
    <source>
        <dbReference type="ARBA" id="ARBA00022842"/>
    </source>
</evidence>
<evidence type="ECO:0000256" key="7">
    <source>
        <dbReference type="ARBA" id="ARBA00022840"/>
    </source>
</evidence>
<evidence type="ECO:0000256" key="6">
    <source>
        <dbReference type="ARBA" id="ARBA00022741"/>
    </source>
</evidence>
<dbReference type="NCBIfam" id="TIGR01499">
    <property type="entry name" value="folC"/>
    <property type="match status" value="1"/>
</dbReference>
<dbReference type="GO" id="GO:0004326">
    <property type="term" value="F:tetrahydrofolylpolyglutamate synthase activity"/>
    <property type="evidence" value="ECO:0007669"/>
    <property type="project" value="UniProtKB-EC"/>
</dbReference>
<dbReference type="AlphaFoldDB" id="A0A9Q2FMS4"/>
<keyword evidence="7 10" id="KW-0067">ATP-binding</keyword>
<evidence type="ECO:0000256" key="1">
    <source>
        <dbReference type="ARBA" id="ARBA00001946"/>
    </source>
</evidence>
<dbReference type="InterPro" id="IPR036615">
    <property type="entry name" value="Mur_ligase_C_dom_sf"/>
</dbReference>
<evidence type="ECO:0000313" key="11">
    <source>
        <dbReference type="EMBL" id="MBF0871763.1"/>
    </source>
</evidence>
<reference evidence="11" key="1">
    <citation type="submission" date="2020-04" db="EMBL/GenBank/DDBJ databases">
        <authorList>
            <person name="Sombolestani A."/>
        </authorList>
    </citation>
    <scope>NUCLEOTIDE SEQUENCE</scope>
    <source>
        <strain evidence="11">R71697</strain>
    </source>
</reference>